<keyword evidence="4" id="KW-1185">Reference proteome</keyword>
<dbReference type="AlphaFoldDB" id="A0A1G6R545"/>
<dbReference type="Gene3D" id="3.30.9.10">
    <property type="entry name" value="D-Amino Acid Oxidase, subunit A, domain 2"/>
    <property type="match status" value="1"/>
</dbReference>
<keyword evidence="1" id="KW-0560">Oxidoreductase</keyword>
<proteinExistence type="predicted"/>
<dbReference type="PANTHER" id="PTHR13847">
    <property type="entry name" value="SARCOSINE DEHYDROGENASE-RELATED"/>
    <property type="match status" value="1"/>
</dbReference>
<evidence type="ECO:0000313" key="3">
    <source>
        <dbReference type="EMBL" id="SDC99384.1"/>
    </source>
</evidence>
<organism evidence="3 4">
    <name type="scientific">Belnapia rosea</name>
    <dbReference type="NCBI Taxonomy" id="938405"/>
    <lineage>
        <taxon>Bacteria</taxon>
        <taxon>Pseudomonadati</taxon>
        <taxon>Pseudomonadota</taxon>
        <taxon>Alphaproteobacteria</taxon>
        <taxon>Acetobacterales</taxon>
        <taxon>Roseomonadaceae</taxon>
        <taxon>Belnapia</taxon>
    </lineage>
</organism>
<dbReference type="InterPro" id="IPR036188">
    <property type="entry name" value="FAD/NAD-bd_sf"/>
</dbReference>
<dbReference type="STRING" id="938405.SAMN02927895_04730"/>
<dbReference type="PROSITE" id="PS51257">
    <property type="entry name" value="PROKAR_LIPOPROTEIN"/>
    <property type="match status" value="1"/>
</dbReference>
<evidence type="ECO:0000313" key="4">
    <source>
        <dbReference type="Proteomes" id="UP000198925"/>
    </source>
</evidence>
<dbReference type="EMBL" id="FMZX01000003">
    <property type="protein sequence ID" value="SDC99384.1"/>
    <property type="molecule type" value="Genomic_DNA"/>
</dbReference>
<dbReference type="InterPro" id="IPR006076">
    <property type="entry name" value="FAD-dep_OxRdtase"/>
</dbReference>
<name>A0A1G6R545_9PROT</name>
<accession>A0A1G6R545</accession>
<reference evidence="3 4" key="1">
    <citation type="submission" date="2016-10" db="EMBL/GenBank/DDBJ databases">
        <authorList>
            <person name="de Groot N.N."/>
        </authorList>
    </citation>
    <scope>NUCLEOTIDE SEQUENCE [LARGE SCALE GENOMIC DNA]</scope>
    <source>
        <strain evidence="3 4">CPCC 100156</strain>
    </source>
</reference>
<dbReference type="Pfam" id="PF01266">
    <property type="entry name" value="DAO"/>
    <property type="match status" value="1"/>
</dbReference>
<feature type="domain" description="FAD dependent oxidoreductase" evidence="2">
    <location>
        <begin position="8"/>
        <end position="350"/>
    </location>
</feature>
<dbReference type="SUPFAM" id="SSF51905">
    <property type="entry name" value="FAD/NAD(P)-binding domain"/>
    <property type="match status" value="1"/>
</dbReference>
<evidence type="ECO:0000259" key="2">
    <source>
        <dbReference type="Pfam" id="PF01266"/>
    </source>
</evidence>
<dbReference type="GO" id="GO:0005737">
    <property type="term" value="C:cytoplasm"/>
    <property type="evidence" value="ECO:0007669"/>
    <property type="project" value="TreeGrafter"/>
</dbReference>
<dbReference type="Proteomes" id="UP000198925">
    <property type="component" value="Unassembled WGS sequence"/>
</dbReference>
<dbReference type="Gene3D" id="3.50.50.60">
    <property type="entry name" value="FAD/NAD(P)-binding domain"/>
    <property type="match status" value="1"/>
</dbReference>
<evidence type="ECO:0000256" key="1">
    <source>
        <dbReference type="ARBA" id="ARBA00023002"/>
    </source>
</evidence>
<dbReference type="GO" id="GO:0016491">
    <property type="term" value="F:oxidoreductase activity"/>
    <property type="evidence" value="ECO:0007669"/>
    <property type="project" value="UniProtKB-KW"/>
</dbReference>
<protein>
    <submittedName>
        <fullName evidence="3">Sarcosine oxidase subunit beta</fullName>
    </submittedName>
</protein>
<dbReference type="SUPFAM" id="SSF54373">
    <property type="entry name" value="FAD-linked reductases, C-terminal domain"/>
    <property type="match status" value="1"/>
</dbReference>
<gene>
    <name evidence="3" type="ORF">SAMN04487779_1003302</name>
</gene>
<sequence length="376" mass="39076">MTTPREADVLVIGGGGAGCSAALHLARRGAHVVLLERGLVGSQASGSNYGGVRQQGRHPAELPVAKRSHELWKRLPQLIGTDCEFVQTGHLKLARSEAEAAELAAYLDVARSHALELQLLGRAMLRARYPWLGPSVVAASFAPGDGSANPRLLAPALAQAARESGAAILEHTAVTACHHGGGRFLLETAAGPFTAPRLLNTAGFWGGQLAASFGEPVPIRHLTPNMMVTEPVPYFIRPNIGVAGGGVYMRQIPRGNIIIGGGHGTGDPSVPMSRPSPEVTLQVMQRAVALVPDLAGVSVIRSWSGIDGILPDKIPVVGPSLTTPGLFHAFGFSGHGFQLGPAIGAILCELALDGRTETPLDGLSIGRFARAALPVG</sequence>
<dbReference type="RefSeq" id="WP_090662829.1">
    <property type="nucleotide sequence ID" value="NZ_FMZX01000003.1"/>
</dbReference>